<dbReference type="PANTHER" id="PTHR43794">
    <property type="entry name" value="AMINOHYDROLASE SSNA-RELATED"/>
    <property type="match status" value="1"/>
</dbReference>
<dbReference type="KEGG" id="ahel:Q31a_46340"/>
<accession>A0A518GCD7</accession>
<organism evidence="3 4">
    <name type="scientific">Aureliella helgolandensis</name>
    <dbReference type="NCBI Taxonomy" id="2527968"/>
    <lineage>
        <taxon>Bacteria</taxon>
        <taxon>Pseudomonadati</taxon>
        <taxon>Planctomycetota</taxon>
        <taxon>Planctomycetia</taxon>
        <taxon>Pirellulales</taxon>
        <taxon>Pirellulaceae</taxon>
        <taxon>Aureliella</taxon>
    </lineage>
</organism>
<feature type="domain" description="Amidohydrolase-related" evidence="2">
    <location>
        <begin position="51"/>
        <end position="418"/>
    </location>
</feature>
<sequence length="438" mass="47155">METLRIQARFIVASPQEIHHPGQLVIRGGTIIEVTPKTHLPADVELTHHALLPGLVNCHTHLEFSDLASPLPAGGSFPEWIGAVVGRRRELSRLQTVKQGIEHTQATLARGLEEVFSSGTNVVGDIVSMPWQPSWLPAAPAVLPTPFATPRQLPALVPLVSVLGEELPAELLQLHLGGQRAAHVVAFPELIGLDTERLNATCQWAQQLLQAPAPAGVEQLGVSPHAPYSLTLAPVLEFLNRLPRSVPRAMHVAESLDELEWLAHGSGPFRDAFERLGVPLDAERPQIEHCIDLLSGSDRALLIHGNYLTSHNIDQIASSGGTTTVVYCPRTHLHFGHRPYPLKQLLKAGVPVVLGTDSRASTPDLDMLAELRALREQHPWLSPETALAMVTSTAARALGLERIHGTLAVGKRAAIAVASISETCSKATLLESLLSGPS</sequence>
<proteinExistence type="predicted"/>
<dbReference type="InterPro" id="IPR011059">
    <property type="entry name" value="Metal-dep_hydrolase_composite"/>
</dbReference>
<dbReference type="RefSeq" id="WP_145082279.1">
    <property type="nucleotide sequence ID" value="NZ_CP036298.1"/>
</dbReference>
<dbReference type="PANTHER" id="PTHR43794:SF11">
    <property type="entry name" value="AMIDOHYDROLASE-RELATED DOMAIN-CONTAINING PROTEIN"/>
    <property type="match status" value="1"/>
</dbReference>
<gene>
    <name evidence="3" type="ORF">Q31a_46340</name>
</gene>
<dbReference type="Gene3D" id="3.20.20.140">
    <property type="entry name" value="Metal-dependent hydrolases"/>
    <property type="match status" value="1"/>
</dbReference>
<dbReference type="Proteomes" id="UP000318017">
    <property type="component" value="Chromosome"/>
</dbReference>
<dbReference type="AlphaFoldDB" id="A0A518GCD7"/>
<reference evidence="3 4" key="1">
    <citation type="submission" date="2019-02" db="EMBL/GenBank/DDBJ databases">
        <title>Deep-cultivation of Planctomycetes and their phenomic and genomic characterization uncovers novel biology.</title>
        <authorList>
            <person name="Wiegand S."/>
            <person name="Jogler M."/>
            <person name="Boedeker C."/>
            <person name="Pinto D."/>
            <person name="Vollmers J."/>
            <person name="Rivas-Marin E."/>
            <person name="Kohn T."/>
            <person name="Peeters S.H."/>
            <person name="Heuer A."/>
            <person name="Rast P."/>
            <person name="Oberbeckmann S."/>
            <person name="Bunk B."/>
            <person name="Jeske O."/>
            <person name="Meyerdierks A."/>
            <person name="Storesund J.E."/>
            <person name="Kallscheuer N."/>
            <person name="Luecker S."/>
            <person name="Lage O.M."/>
            <person name="Pohl T."/>
            <person name="Merkel B.J."/>
            <person name="Hornburger P."/>
            <person name="Mueller R.-W."/>
            <person name="Bruemmer F."/>
            <person name="Labrenz M."/>
            <person name="Spormann A.M."/>
            <person name="Op den Camp H."/>
            <person name="Overmann J."/>
            <person name="Amann R."/>
            <person name="Jetten M.S.M."/>
            <person name="Mascher T."/>
            <person name="Medema M.H."/>
            <person name="Devos D.P."/>
            <person name="Kaster A.-K."/>
            <person name="Ovreas L."/>
            <person name="Rohde M."/>
            <person name="Galperin M.Y."/>
            <person name="Jogler C."/>
        </authorList>
    </citation>
    <scope>NUCLEOTIDE SEQUENCE [LARGE SCALE GENOMIC DNA]</scope>
    <source>
        <strain evidence="3 4">Q31a</strain>
    </source>
</reference>
<dbReference type="GO" id="GO:0016810">
    <property type="term" value="F:hydrolase activity, acting on carbon-nitrogen (but not peptide) bonds"/>
    <property type="evidence" value="ECO:0007669"/>
    <property type="project" value="InterPro"/>
</dbReference>
<dbReference type="InterPro" id="IPR032466">
    <property type="entry name" value="Metal_Hydrolase"/>
</dbReference>
<dbReference type="InterPro" id="IPR050287">
    <property type="entry name" value="MTA/SAH_deaminase"/>
</dbReference>
<name>A0A518GCD7_9BACT</name>
<protein>
    <submittedName>
        <fullName evidence="3">Adenosine deaminase</fullName>
        <ecNumber evidence="3">3.5.4.4</ecNumber>
    </submittedName>
</protein>
<dbReference type="EMBL" id="CP036298">
    <property type="protein sequence ID" value="QDV26262.1"/>
    <property type="molecule type" value="Genomic_DNA"/>
</dbReference>
<dbReference type="InterPro" id="IPR006680">
    <property type="entry name" value="Amidohydro-rel"/>
</dbReference>
<evidence type="ECO:0000256" key="1">
    <source>
        <dbReference type="ARBA" id="ARBA00022801"/>
    </source>
</evidence>
<evidence type="ECO:0000313" key="4">
    <source>
        <dbReference type="Proteomes" id="UP000318017"/>
    </source>
</evidence>
<evidence type="ECO:0000259" key="2">
    <source>
        <dbReference type="Pfam" id="PF01979"/>
    </source>
</evidence>
<dbReference type="OrthoDB" id="9807210at2"/>
<dbReference type="SUPFAM" id="SSF51556">
    <property type="entry name" value="Metallo-dependent hydrolases"/>
    <property type="match status" value="1"/>
</dbReference>
<evidence type="ECO:0000313" key="3">
    <source>
        <dbReference type="EMBL" id="QDV26262.1"/>
    </source>
</evidence>
<keyword evidence="4" id="KW-1185">Reference proteome</keyword>
<dbReference type="Pfam" id="PF01979">
    <property type="entry name" value="Amidohydro_1"/>
    <property type="match status" value="1"/>
</dbReference>
<keyword evidence="1 3" id="KW-0378">Hydrolase</keyword>
<dbReference type="SUPFAM" id="SSF51338">
    <property type="entry name" value="Composite domain of metallo-dependent hydrolases"/>
    <property type="match status" value="1"/>
</dbReference>
<dbReference type="EC" id="3.5.4.4" evidence="3"/>